<organism evidence="1 2">
    <name type="scientific">Dovyalis caffra</name>
    <dbReference type="NCBI Taxonomy" id="77055"/>
    <lineage>
        <taxon>Eukaryota</taxon>
        <taxon>Viridiplantae</taxon>
        <taxon>Streptophyta</taxon>
        <taxon>Embryophyta</taxon>
        <taxon>Tracheophyta</taxon>
        <taxon>Spermatophyta</taxon>
        <taxon>Magnoliopsida</taxon>
        <taxon>eudicotyledons</taxon>
        <taxon>Gunneridae</taxon>
        <taxon>Pentapetalae</taxon>
        <taxon>rosids</taxon>
        <taxon>fabids</taxon>
        <taxon>Malpighiales</taxon>
        <taxon>Salicaceae</taxon>
        <taxon>Flacourtieae</taxon>
        <taxon>Dovyalis</taxon>
    </lineage>
</organism>
<proteinExistence type="predicted"/>
<dbReference type="AlphaFoldDB" id="A0AAV1RPY1"/>
<comment type="caution">
    <text evidence="1">The sequence shown here is derived from an EMBL/GenBank/DDBJ whole genome shotgun (WGS) entry which is preliminary data.</text>
</comment>
<gene>
    <name evidence="1" type="ORF">DCAF_LOCUS12786</name>
</gene>
<sequence length="105" mass="11689">MFTDRRIAGKLTLSNNCKSLTHFFFTQHGTTIISRTTDLGLGPKRGKKVALLGRGFMGSRVANKQHKNDEQSFMEFYAQSQCDDGGLIAIQQELHLDEDGLNGLD</sequence>
<name>A0AAV1RPY1_9ROSI</name>
<evidence type="ECO:0000313" key="2">
    <source>
        <dbReference type="Proteomes" id="UP001314170"/>
    </source>
</evidence>
<reference evidence="1 2" key="1">
    <citation type="submission" date="2024-01" db="EMBL/GenBank/DDBJ databases">
        <authorList>
            <person name="Waweru B."/>
        </authorList>
    </citation>
    <scope>NUCLEOTIDE SEQUENCE [LARGE SCALE GENOMIC DNA]</scope>
</reference>
<dbReference type="Proteomes" id="UP001314170">
    <property type="component" value="Unassembled WGS sequence"/>
</dbReference>
<accession>A0AAV1RPY1</accession>
<keyword evidence="2" id="KW-1185">Reference proteome</keyword>
<dbReference type="EMBL" id="CAWUPB010001108">
    <property type="protein sequence ID" value="CAK7337748.1"/>
    <property type="molecule type" value="Genomic_DNA"/>
</dbReference>
<evidence type="ECO:0000313" key="1">
    <source>
        <dbReference type="EMBL" id="CAK7337748.1"/>
    </source>
</evidence>
<protein>
    <submittedName>
        <fullName evidence="1">Uncharacterized protein</fullName>
    </submittedName>
</protein>